<evidence type="ECO:0000313" key="1">
    <source>
        <dbReference type="EMBL" id="CAN76832.1"/>
    </source>
</evidence>
<sequence length="316" mass="35993">MISQRCEVGFQLAVFGFQRVANIGKLQEEFHSTVLRNHFAAKGLIGLLQGVPTLLKMRSKDFGLCSGSLLRWHSLFNWSSQLVAMGFDGLRRVCGALLFRCMVAELCWHFSNFPWLCKVFLQTFLHFASQFHNLKVILKLGGDFVAISKLGDHFAVKWHFRRPFRSLKVTSQPISQLRNEYTGLPNGTHVPKSGFAVAKLLAEWGFSCENWEFLRFGISQSFCSCEMRVTMLQNGTRVPKVGFAAAKHPVKWGFGCNFLFFFKFRSCEMRFTVLQNGTRVPKVGFAAAKYPAEWSFGCEIGNFHVLELRSRFEAAK</sequence>
<reference evidence="1" key="1">
    <citation type="journal article" date="2007" name="PLoS ONE">
        <title>The first genome sequence of an elite grapevine cultivar (Pinot noir Vitis vinifera L.): coping with a highly heterozygous genome.</title>
        <authorList>
            <person name="Velasco R."/>
            <person name="Zharkikh A."/>
            <person name="Troggio M."/>
            <person name="Cartwright D.A."/>
            <person name="Cestaro A."/>
            <person name="Pruss D."/>
            <person name="Pindo M."/>
            <person name="FitzGerald L.M."/>
            <person name="Vezzulli S."/>
            <person name="Reid J."/>
            <person name="Malacarne G."/>
            <person name="Iliev D."/>
            <person name="Coppola G."/>
            <person name="Wardell B."/>
            <person name="Micheletti D."/>
            <person name="Macalma T."/>
            <person name="Facci M."/>
            <person name="Mitchell J.T."/>
            <person name="Perazzolli M."/>
            <person name="Eldredge G."/>
            <person name="Gatto P."/>
            <person name="Oyzerski R."/>
            <person name="Moretto M."/>
            <person name="Gutin N."/>
            <person name="Stefanini M."/>
            <person name="Chen Y."/>
            <person name="Segala C."/>
            <person name="Davenport C."/>
            <person name="Dematte L."/>
            <person name="Mraz A."/>
            <person name="Battilana J."/>
            <person name="Stormo K."/>
            <person name="Costa F."/>
            <person name="Tao Q."/>
            <person name="Si-Ammour A."/>
            <person name="Harkins T."/>
            <person name="Lackey A."/>
            <person name="Perbost C."/>
            <person name="Taillon B."/>
            <person name="Stella A."/>
            <person name="Solovyev V."/>
            <person name="Fawcett J.A."/>
            <person name="Sterck L."/>
            <person name="Vandepoele K."/>
            <person name="Grando S.M."/>
            <person name="Toppo S."/>
            <person name="Moser C."/>
            <person name="Lanchbury J."/>
            <person name="Bogden R."/>
            <person name="Skolnick M."/>
            <person name="Sgaramella V."/>
            <person name="Bhatnagar S.K."/>
            <person name="Fontana P."/>
            <person name="Gutin A."/>
            <person name="Van de Peer Y."/>
            <person name="Salamini F."/>
            <person name="Viola R."/>
        </authorList>
    </citation>
    <scope>NUCLEOTIDE SEQUENCE</scope>
</reference>
<gene>
    <name evidence="1" type="ORF">VITISV_017322</name>
</gene>
<name>A5BFM3_VITVI</name>
<organism evidence="1">
    <name type="scientific">Vitis vinifera</name>
    <name type="common">Grape</name>
    <dbReference type="NCBI Taxonomy" id="29760"/>
    <lineage>
        <taxon>Eukaryota</taxon>
        <taxon>Viridiplantae</taxon>
        <taxon>Streptophyta</taxon>
        <taxon>Embryophyta</taxon>
        <taxon>Tracheophyta</taxon>
        <taxon>Spermatophyta</taxon>
        <taxon>Magnoliopsida</taxon>
        <taxon>eudicotyledons</taxon>
        <taxon>Gunneridae</taxon>
        <taxon>Pentapetalae</taxon>
        <taxon>rosids</taxon>
        <taxon>Vitales</taxon>
        <taxon>Vitaceae</taxon>
        <taxon>Viteae</taxon>
        <taxon>Vitis</taxon>
    </lineage>
</organism>
<accession>A5BFM3</accession>
<proteinExistence type="predicted"/>
<protein>
    <submittedName>
        <fullName evidence="1">Uncharacterized protein</fullName>
    </submittedName>
</protein>
<dbReference type="EMBL" id="AM457847">
    <property type="protein sequence ID" value="CAN76832.1"/>
    <property type="molecule type" value="Genomic_DNA"/>
</dbReference>
<dbReference type="AlphaFoldDB" id="A5BFM3"/>